<protein>
    <submittedName>
        <fullName evidence="5">Motile sperm domain-containing protein 2-like</fullName>
    </submittedName>
</protein>
<dbReference type="GO" id="GO:0140284">
    <property type="term" value="C:endoplasmic reticulum-endosome membrane contact site"/>
    <property type="evidence" value="ECO:0007669"/>
    <property type="project" value="TreeGrafter"/>
</dbReference>
<dbReference type="GO" id="GO:0012505">
    <property type="term" value="C:endomembrane system"/>
    <property type="evidence" value="ECO:0007669"/>
    <property type="project" value="TreeGrafter"/>
</dbReference>
<dbReference type="AlphaFoldDB" id="A0A6J1NZB6"/>
<reference evidence="5" key="1">
    <citation type="submission" date="2025-08" db="UniProtKB">
        <authorList>
            <consortium name="RefSeq"/>
        </authorList>
    </citation>
    <scope>IDENTIFICATION</scope>
</reference>
<accession>A0A6J1NZB6</accession>
<dbReference type="OrthoDB" id="75724at2759"/>
<proteinExistence type="predicted"/>
<feature type="domain" description="MSP" evidence="3">
    <location>
        <begin position="253"/>
        <end position="371"/>
    </location>
</feature>
<dbReference type="InterPro" id="IPR053012">
    <property type="entry name" value="ER-organelle_contact"/>
</dbReference>
<dbReference type="SMART" id="SM00516">
    <property type="entry name" value="SEC14"/>
    <property type="match status" value="1"/>
</dbReference>
<dbReference type="InterPro" id="IPR008962">
    <property type="entry name" value="PapD-like_sf"/>
</dbReference>
<dbReference type="InterPro" id="IPR000535">
    <property type="entry name" value="MSP_dom"/>
</dbReference>
<dbReference type="SUPFAM" id="SSF49354">
    <property type="entry name" value="PapD-like"/>
    <property type="match status" value="1"/>
</dbReference>
<evidence type="ECO:0000259" key="2">
    <source>
        <dbReference type="PROSITE" id="PS50191"/>
    </source>
</evidence>
<dbReference type="Gene3D" id="2.60.40.10">
    <property type="entry name" value="Immunoglobulins"/>
    <property type="match status" value="1"/>
</dbReference>
<dbReference type="PROSITE" id="PS50202">
    <property type="entry name" value="MSP"/>
    <property type="match status" value="1"/>
</dbReference>
<evidence type="ECO:0000313" key="4">
    <source>
        <dbReference type="Proteomes" id="UP001652582"/>
    </source>
</evidence>
<feature type="domain" description="CRAL-TRIO" evidence="2">
    <location>
        <begin position="72"/>
        <end position="228"/>
    </location>
</feature>
<keyword evidence="1" id="KW-0812">Transmembrane</keyword>
<dbReference type="PANTHER" id="PTHR46384:SF1">
    <property type="entry name" value="MOTILE SPERM DOMAIN-CONTAINING PROTEIN 2"/>
    <property type="match status" value="1"/>
</dbReference>
<sequence length="448" mass="51730">MTNSDLKALVQEKLKEVPDHGFHPLDVDRLKDEKYLLRVMRHCEYDPKQAADMLWDIFTWRKSISANEINESNIKMDYVQEGGLFPHGRDIDGCLLLIVKSKKHVKGTKDFEELKKVIVYWFDRIEREENGDKITLFFDLDNCGLNNLDMDLTKYLISLFKSYYPSFLNYILIYQMPWVLSAAFKIVKNLLPARAIEKMKFVSKETLHEFVAPDQALVCWGGTDNYEYEFVPEGRNQKKVTFAEQGDHSLGEMLSLNPNNLIVFKNENEEVTGQFTITNMDDSAVSFKIRTTSPEKFRVRPSSGFLAKGASQTILIVVQPGFQLKNVMKDMFLVMSVHIPKTDLTPKELSDIWANSSGSKVDEYRLKCQFPVKELPKNGNMEVATQEKPESIANALNNLQMDYELLHRQVDKLKMYQFFTLLITLAALILGFLVYLNTTENNNYCSRI</sequence>
<dbReference type="KEGG" id="bany:112053628"/>
<dbReference type="RefSeq" id="XP_023948876.1">
    <property type="nucleotide sequence ID" value="XM_024093108.2"/>
</dbReference>
<dbReference type="PANTHER" id="PTHR46384">
    <property type="entry name" value="MOTILE SPERM DOMAIN-CONTAINING PROTEIN 2"/>
    <property type="match status" value="1"/>
</dbReference>
<dbReference type="Proteomes" id="UP001652582">
    <property type="component" value="Chromosome 27"/>
</dbReference>
<keyword evidence="1" id="KW-1133">Transmembrane helix</keyword>
<evidence type="ECO:0000313" key="5">
    <source>
        <dbReference type="RefSeq" id="XP_023948876.1"/>
    </source>
</evidence>
<organism evidence="4 5">
    <name type="scientific">Bicyclus anynana</name>
    <name type="common">Squinting bush brown butterfly</name>
    <dbReference type="NCBI Taxonomy" id="110368"/>
    <lineage>
        <taxon>Eukaryota</taxon>
        <taxon>Metazoa</taxon>
        <taxon>Ecdysozoa</taxon>
        <taxon>Arthropoda</taxon>
        <taxon>Hexapoda</taxon>
        <taxon>Insecta</taxon>
        <taxon>Pterygota</taxon>
        <taxon>Neoptera</taxon>
        <taxon>Endopterygota</taxon>
        <taxon>Lepidoptera</taxon>
        <taxon>Glossata</taxon>
        <taxon>Ditrysia</taxon>
        <taxon>Papilionoidea</taxon>
        <taxon>Nymphalidae</taxon>
        <taxon>Satyrinae</taxon>
        <taxon>Satyrini</taxon>
        <taxon>Mycalesina</taxon>
        <taxon>Bicyclus</taxon>
    </lineage>
</organism>
<feature type="transmembrane region" description="Helical" evidence="1">
    <location>
        <begin position="418"/>
        <end position="436"/>
    </location>
</feature>
<dbReference type="GeneID" id="112053628"/>
<dbReference type="PROSITE" id="PS50191">
    <property type="entry name" value="CRAL_TRIO"/>
    <property type="match status" value="1"/>
</dbReference>
<gene>
    <name evidence="5" type="primary">LOC112053628</name>
</gene>
<name>A0A6J1NZB6_BICAN</name>
<dbReference type="InterPro" id="IPR036273">
    <property type="entry name" value="CRAL/TRIO_N_dom_sf"/>
</dbReference>
<dbReference type="InterPro" id="IPR036865">
    <property type="entry name" value="CRAL-TRIO_dom_sf"/>
</dbReference>
<evidence type="ECO:0000256" key="1">
    <source>
        <dbReference type="SAM" id="Phobius"/>
    </source>
</evidence>
<dbReference type="InterPro" id="IPR013783">
    <property type="entry name" value="Ig-like_fold"/>
</dbReference>
<dbReference type="InterPro" id="IPR001251">
    <property type="entry name" value="CRAL-TRIO_dom"/>
</dbReference>
<dbReference type="SUPFAM" id="SSF46938">
    <property type="entry name" value="CRAL/TRIO N-terminal domain"/>
    <property type="match status" value="1"/>
</dbReference>
<dbReference type="CDD" id="cd00170">
    <property type="entry name" value="SEC14"/>
    <property type="match status" value="1"/>
</dbReference>
<evidence type="ECO:0000259" key="3">
    <source>
        <dbReference type="PROSITE" id="PS50202"/>
    </source>
</evidence>
<keyword evidence="1" id="KW-0472">Membrane</keyword>
<keyword evidence="4" id="KW-1185">Reference proteome</keyword>
<dbReference type="SUPFAM" id="SSF52087">
    <property type="entry name" value="CRAL/TRIO domain"/>
    <property type="match status" value="1"/>
</dbReference>
<dbReference type="Pfam" id="PF00650">
    <property type="entry name" value="CRAL_TRIO"/>
    <property type="match status" value="1"/>
</dbReference>
<dbReference type="Gene3D" id="3.40.525.10">
    <property type="entry name" value="CRAL-TRIO lipid binding domain"/>
    <property type="match status" value="1"/>
</dbReference>
<dbReference type="Pfam" id="PF00635">
    <property type="entry name" value="Motile_Sperm"/>
    <property type="match status" value="1"/>
</dbReference>